<keyword evidence="2 5" id="KW-0547">Nucleotide-binding</keyword>
<protein>
    <recommendedName>
        <fullName evidence="7">Protein kinase domain-containing protein</fullName>
    </recommendedName>
</protein>
<comment type="caution">
    <text evidence="8">The sequence shown here is derived from an EMBL/GenBank/DDBJ whole genome shotgun (WGS) entry which is preliminary data.</text>
</comment>
<dbReference type="InterPro" id="IPR011009">
    <property type="entry name" value="Kinase-like_dom_sf"/>
</dbReference>
<evidence type="ECO:0000313" key="8">
    <source>
        <dbReference type="EMBL" id="RXH82211.1"/>
    </source>
</evidence>
<evidence type="ECO:0000256" key="1">
    <source>
        <dbReference type="ARBA" id="ARBA00022679"/>
    </source>
</evidence>
<dbReference type="Proteomes" id="UP000290289">
    <property type="component" value="Chromosome 12"/>
</dbReference>
<keyword evidence="9" id="KW-1185">Reference proteome</keyword>
<keyword evidence="1" id="KW-0808">Transferase</keyword>
<name>A0A498IL70_MALDO</name>
<organism evidence="8 9">
    <name type="scientific">Malus domestica</name>
    <name type="common">Apple</name>
    <name type="synonym">Pyrus malus</name>
    <dbReference type="NCBI Taxonomy" id="3750"/>
    <lineage>
        <taxon>Eukaryota</taxon>
        <taxon>Viridiplantae</taxon>
        <taxon>Streptophyta</taxon>
        <taxon>Embryophyta</taxon>
        <taxon>Tracheophyta</taxon>
        <taxon>Spermatophyta</taxon>
        <taxon>Magnoliopsida</taxon>
        <taxon>eudicotyledons</taxon>
        <taxon>Gunneridae</taxon>
        <taxon>Pentapetalae</taxon>
        <taxon>rosids</taxon>
        <taxon>fabids</taxon>
        <taxon>Rosales</taxon>
        <taxon>Rosaceae</taxon>
        <taxon>Amygdaloideae</taxon>
        <taxon>Maleae</taxon>
        <taxon>Malus</taxon>
    </lineage>
</organism>
<dbReference type="GO" id="GO:0005524">
    <property type="term" value="F:ATP binding"/>
    <property type="evidence" value="ECO:0007669"/>
    <property type="project" value="UniProtKB-UniRule"/>
</dbReference>
<evidence type="ECO:0000256" key="2">
    <source>
        <dbReference type="ARBA" id="ARBA00022741"/>
    </source>
</evidence>
<dbReference type="Gene3D" id="1.10.510.10">
    <property type="entry name" value="Transferase(Phosphotransferase) domain 1"/>
    <property type="match status" value="1"/>
</dbReference>
<proteinExistence type="predicted"/>
<dbReference type="PROSITE" id="PS50011">
    <property type="entry name" value="PROTEIN_KINASE_DOM"/>
    <property type="match status" value="1"/>
</dbReference>
<dbReference type="GO" id="GO:0004672">
    <property type="term" value="F:protein kinase activity"/>
    <property type="evidence" value="ECO:0007669"/>
    <property type="project" value="InterPro"/>
</dbReference>
<evidence type="ECO:0000256" key="6">
    <source>
        <dbReference type="SAM" id="MobiDB-lite"/>
    </source>
</evidence>
<evidence type="ECO:0000256" key="3">
    <source>
        <dbReference type="ARBA" id="ARBA00022777"/>
    </source>
</evidence>
<evidence type="ECO:0000256" key="4">
    <source>
        <dbReference type="ARBA" id="ARBA00022840"/>
    </source>
</evidence>
<dbReference type="Pfam" id="PF00069">
    <property type="entry name" value="Pkinase"/>
    <property type="match status" value="1"/>
</dbReference>
<evidence type="ECO:0000313" key="9">
    <source>
        <dbReference type="Proteomes" id="UP000290289"/>
    </source>
</evidence>
<dbReference type="PANTHER" id="PTHR11042">
    <property type="entry name" value="EUKARYOTIC TRANSLATION INITIATION FACTOR 2-ALPHA KINASE EIF2-ALPHA KINASE -RELATED"/>
    <property type="match status" value="1"/>
</dbReference>
<reference evidence="8 9" key="1">
    <citation type="submission" date="2018-10" db="EMBL/GenBank/DDBJ databases">
        <title>A high-quality apple genome assembly.</title>
        <authorList>
            <person name="Hu J."/>
        </authorList>
    </citation>
    <scope>NUCLEOTIDE SEQUENCE [LARGE SCALE GENOMIC DNA]</scope>
    <source>
        <strain evidence="9">cv. HFTH1</strain>
        <tissue evidence="8">Young leaf</tissue>
    </source>
</reference>
<feature type="region of interest" description="Disordered" evidence="6">
    <location>
        <begin position="118"/>
        <end position="141"/>
    </location>
</feature>
<dbReference type="AlphaFoldDB" id="A0A498IL70"/>
<dbReference type="Gene3D" id="3.30.200.20">
    <property type="entry name" value="Phosphorylase Kinase, domain 1"/>
    <property type="match status" value="1"/>
</dbReference>
<feature type="binding site" evidence="5">
    <location>
        <position position="66"/>
    </location>
    <ligand>
        <name>ATP</name>
        <dbReference type="ChEBI" id="CHEBI:30616"/>
    </ligand>
</feature>
<gene>
    <name evidence="8" type="ORF">DVH24_036552</name>
</gene>
<feature type="domain" description="Protein kinase" evidence="7">
    <location>
        <begin position="36"/>
        <end position="319"/>
    </location>
</feature>
<dbReference type="InterPro" id="IPR000719">
    <property type="entry name" value="Prot_kinase_dom"/>
</dbReference>
<dbReference type="InterPro" id="IPR017441">
    <property type="entry name" value="Protein_kinase_ATP_BS"/>
</dbReference>
<accession>A0A498IL70</accession>
<evidence type="ECO:0000256" key="5">
    <source>
        <dbReference type="PROSITE-ProRule" id="PRU10141"/>
    </source>
</evidence>
<dbReference type="STRING" id="3750.A0A498IL70"/>
<sequence>MEVHIQPITCPITNIVIWEPKIEENAKKFSRYLSDYEELQILGEGSFGVVARCRNLLDNKVYAAKKITLGVRSLDFETIQREVAIVSGLKHQNVVQYYTSWTDLTFAGGRDQLEQEEGLRMDDDGSNSSLEEGPGNTNNKEKQQLPCLYIVQECCERNLSNELLKREGNMAWDEALPVFTDITRGLLYIHGNGIVHGDLNPSNVLVKDNEWKIGDFGIVGNSFGDEEIEEEFKGRMYDAPEDKVDFKRDMFSLGMILVELIAQPGTVAEKCAILNGFKKDGILPEKVSGHPLKSLALKLLDNDPAKRPSPAEVLDDITA</sequence>
<keyword evidence="3" id="KW-0418">Kinase</keyword>
<dbReference type="GO" id="GO:0005737">
    <property type="term" value="C:cytoplasm"/>
    <property type="evidence" value="ECO:0007669"/>
    <property type="project" value="TreeGrafter"/>
</dbReference>
<dbReference type="EMBL" id="RDQH01000338">
    <property type="protein sequence ID" value="RXH82211.1"/>
    <property type="molecule type" value="Genomic_DNA"/>
</dbReference>
<evidence type="ECO:0000259" key="7">
    <source>
        <dbReference type="PROSITE" id="PS50011"/>
    </source>
</evidence>
<dbReference type="SUPFAM" id="SSF56112">
    <property type="entry name" value="Protein kinase-like (PK-like)"/>
    <property type="match status" value="1"/>
</dbReference>
<dbReference type="InterPro" id="IPR050339">
    <property type="entry name" value="CC_SR_Kinase"/>
</dbReference>
<dbReference type="GO" id="GO:0005634">
    <property type="term" value="C:nucleus"/>
    <property type="evidence" value="ECO:0007669"/>
    <property type="project" value="TreeGrafter"/>
</dbReference>
<dbReference type="PROSITE" id="PS00107">
    <property type="entry name" value="PROTEIN_KINASE_ATP"/>
    <property type="match status" value="1"/>
</dbReference>
<feature type="compositionally biased region" description="Polar residues" evidence="6">
    <location>
        <begin position="126"/>
        <end position="138"/>
    </location>
</feature>
<keyword evidence="4 5" id="KW-0067">ATP-binding</keyword>